<dbReference type="Pfam" id="PF18014">
    <property type="entry name" value="Acetyltransf_18"/>
    <property type="match status" value="1"/>
</dbReference>
<dbReference type="PANTHER" id="PTHR47237:SF2">
    <property type="entry name" value="BLL4206 PROTEIN"/>
    <property type="match status" value="1"/>
</dbReference>
<proteinExistence type="predicted"/>
<feature type="domain" description="N-acetyltransferase" evidence="1">
    <location>
        <begin position="3"/>
        <end position="139"/>
    </location>
</feature>
<dbReference type="SUPFAM" id="SSF55729">
    <property type="entry name" value="Acyl-CoA N-acyltransferases (Nat)"/>
    <property type="match status" value="1"/>
</dbReference>
<dbReference type="Gene3D" id="3.40.630.90">
    <property type="match status" value="1"/>
</dbReference>
<dbReference type="Pfam" id="PF00583">
    <property type="entry name" value="Acetyltransf_1"/>
    <property type="match status" value="1"/>
</dbReference>
<accession>A0ABP6QNP6</accession>
<dbReference type="Proteomes" id="UP001501237">
    <property type="component" value="Unassembled WGS sequence"/>
</dbReference>
<evidence type="ECO:0000313" key="2">
    <source>
        <dbReference type="EMBL" id="GAA3241830.1"/>
    </source>
</evidence>
<dbReference type="InterPro" id="IPR041496">
    <property type="entry name" value="YitH/HolE_GNAT"/>
</dbReference>
<evidence type="ECO:0000259" key="1">
    <source>
        <dbReference type="PROSITE" id="PS51186"/>
    </source>
</evidence>
<dbReference type="PANTHER" id="PTHR47237">
    <property type="entry name" value="SLL0310 PROTEIN"/>
    <property type="match status" value="1"/>
</dbReference>
<dbReference type="Gene3D" id="3.40.630.30">
    <property type="match status" value="1"/>
</dbReference>
<dbReference type="InterPro" id="IPR052729">
    <property type="entry name" value="Acyl/Acetyltrans_Enzymes"/>
</dbReference>
<keyword evidence="3" id="KW-1185">Reference proteome</keyword>
<evidence type="ECO:0000313" key="3">
    <source>
        <dbReference type="Proteomes" id="UP001501237"/>
    </source>
</evidence>
<reference evidence="3" key="1">
    <citation type="journal article" date="2019" name="Int. J. Syst. Evol. Microbiol.">
        <title>The Global Catalogue of Microorganisms (GCM) 10K type strain sequencing project: providing services to taxonomists for standard genome sequencing and annotation.</title>
        <authorList>
            <consortium name="The Broad Institute Genomics Platform"/>
            <consortium name="The Broad Institute Genome Sequencing Center for Infectious Disease"/>
            <person name="Wu L."/>
            <person name="Ma J."/>
        </authorList>
    </citation>
    <scope>NUCLEOTIDE SEQUENCE [LARGE SCALE GENOMIC DNA]</scope>
    <source>
        <strain evidence="3">JCM 9377</strain>
    </source>
</reference>
<gene>
    <name evidence="2" type="ORF">GCM10010468_79230</name>
</gene>
<sequence length="276" mass="29628">MRFEISVLDESEISLCQDLAEDRNWTREEEKWRLLFRAGTVFGVRAPDGDGLAAMAVATRYGDTATAISMVVTAARYERRGLGALLMRHILATCGTPTSVLTATAYGRPLYERLGFAARGAVTVFFGEPVAGETGLTRAATPDDLDTIAALDLEAFGASRREILGELLTRHGLGFRIAEGPTGALGFAGAWRYDGITLLGPAVADGPETAIALITDLIATTPGPYRLELGDHQTEVVAWAEKLGFAARFGVPVMEHGPALRDRRERQFGTIALAFG</sequence>
<name>A0ABP6QNP6_9ACTN</name>
<protein>
    <submittedName>
        <fullName evidence="2">GNAT family N-acetyltransferase</fullName>
    </submittedName>
</protein>
<comment type="caution">
    <text evidence="2">The sequence shown here is derived from an EMBL/GenBank/DDBJ whole genome shotgun (WGS) entry which is preliminary data.</text>
</comment>
<organism evidence="2 3">
    <name type="scientific">Actinocorallia longicatena</name>
    <dbReference type="NCBI Taxonomy" id="111803"/>
    <lineage>
        <taxon>Bacteria</taxon>
        <taxon>Bacillati</taxon>
        <taxon>Actinomycetota</taxon>
        <taxon>Actinomycetes</taxon>
        <taxon>Streptosporangiales</taxon>
        <taxon>Thermomonosporaceae</taxon>
        <taxon>Actinocorallia</taxon>
    </lineage>
</organism>
<dbReference type="PROSITE" id="PS51186">
    <property type="entry name" value="GNAT"/>
    <property type="match status" value="1"/>
</dbReference>
<dbReference type="InterPro" id="IPR000182">
    <property type="entry name" value="GNAT_dom"/>
</dbReference>
<dbReference type="EMBL" id="BAAAUV010000047">
    <property type="protein sequence ID" value="GAA3241830.1"/>
    <property type="molecule type" value="Genomic_DNA"/>
</dbReference>
<dbReference type="RefSeq" id="WP_344839496.1">
    <property type="nucleotide sequence ID" value="NZ_BAAAUV010000047.1"/>
</dbReference>
<dbReference type="InterPro" id="IPR016181">
    <property type="entry name" value="Acyl_CoA_acyltransferase"/>
</dbReference>